<dbReference type="EMBL" id="ON529852">
    <property type="protein sequence ID" value="USN14285.1"/>
    <property type="molecule type" value="Genomic_DNA"/>
</dbReference>
<protein>
    <submittedName>
        <fullName evidence="1">Uncharacterized protein</fullName>
    </submittedName>
</protein>
<evidence type="ECO:0000313" key="2">
    <source>
        <dbReference type="Proteomes" id="UP001056685"/>
    </source>
</evidence>
<keyword evidence="2" id="KW-1185">Reference proteome</keyword>
<dbReference type="Proteomes" id="UP001056685">
    <property type="component" value="Segment"/>
</dbReference>
<organism evidence="1 2">
    <name type="scientific">Brevundimonas phage vB_BpoS-Kabachok</name>
    <dbReference type="NCBI Taxonomy" id="2948600"/>
    <lineage>
        <taxon>Viruses</taxon>
        <taxon>Duplodnaviria</taxon>
        <taxon>Heunggongvirae</taxon>
        <taxon>Uroviricota</taxon>
        <taxon>Caudoviricetes</taxon>
        <taxon>Jeanschmidtviridae</taxon>
        <taxon>Marchewkavirus</taxon>
        <taxon>Marchewkavirus kabachok</taxon>
    </lineage>
</organism>
<name>A0A9E7MQI1_9CAUD</name>
<proteinExistence type="predicted"/>
<reference evidence="1" key="1">
    <citation type="submission" date="2022-05" db="EMBL/GenBank/DDBJ databases">
        <authorList>
            <person name="Friedrich I."/>
            <person name="Poehlein A."/>
            <person name="Schneider D."/>
            <person name="Hertel R."/>
            <person name="Daniel R."/>
        </authorList>
    </citation>
    <scope>NUCLEOTIDE SEQUENCE</scope>
</reference>
<accession>A0A9E7MQI1</accession>
<gene>
    <name evidence="1" type="ORF">KABACHOK_04720</name>
</gene>
<evidence type="ECO:0000313" key="1">
    <source>
        <dbReference type="EMBL" id="USN14285.1"/>
    </source>
</evidence>
<sequence>MVWRCTEAMDPRFHYVFRTIGNPDGRCVEIVTGQNTMLFDRRLARRLALAILEIAGPAEELESDIAHAEAVEIVYAPGSHEVVGFRPHLPPRAATAEDNRAWIEQVRATLGPKAEQEAEVEEEHRHVG</sequence>